<sequence length="175" mass="19412">MLLLLPPLGSHSSSRAPRPLPSRAQQGPAALRRRSESGMATDAHARRAASSGDLSVADELPPGHVSVSAQCTTHQLVLGPEVVPEEVHVCQERYDPRRPQYVKKATYLEVLDGEIRLLAQQLSSIESMLARREKADPDSPPVTTGARRASCGAWWTRLGRCGPRWSLRRWRPRRL</sequence>
<feature type="region of interest" description="Disordered" evidence="1">
    <location>
        <begin position="1"/>
        <end position="61"/>
    </location>
</feature>
<evidence type="ECO:0000256" key="1">
    <source>
        <dbReference type="SAM" id="MobiDB-lite"/>
    </source>
</evidence>
<feature type="compositionally biased region" description="Low complexity" evidence="1">
    <location>
        <begin position="1"/>
        <end position="23"/>
    </location>
</feature>
<dbReference type="EMBL" id="CAUYUJ010017724">
    <property type="protein sequence ID" value="CAK0877284.1"/>
    <property type="molecule type" value="Genomic_DNA"/>
</dbReference>
<dbReference type="Proteomes" id="UP001189429">
    <property type="component" value="Unassembled WGS sequence"/>
</dbReference>
<comment type="caution">
    <text evidence="2">The sequence shown here is derived from an EMBL/GenBank/DDBJ whole genome shotgun (WGS) entry which is preliminary data.</text>
</comment>
<organism evidence="2 3">
    <name type="scientific">Prorocentrum cordatum</name>
    <dbReference type="NCBI Taxonomy" id="2364126"/>
    <lineage>
        <taxon>Eukaryota</taxon>
        <taxon>Sar</taxon>
        <taxon>Alveolata</taxon>
        <taxon>Dinophyceae</taxon>
        <taxon>Prorocentrales</taxon>
        <taxon>Prorocentraceae</taxon>
        <taxon>Prorocentrum</taxon>
    </lineage>
</organism>
<keyword evidence="3" id="KW-1185">Reference proteome</keyword>
<accession>A0ABN9VUP0</accession>
<proteinExistence type="predicted"/>
<protein>
    <submittedName>
        <fullName evidence="2">Uncharacterized protein</fullName>
    </submittedName>
</protein>
<evidence type="ECO:0000313" key="3">
    <source>
        <dbReference type="Proteomes" id="UP001189429"/>
    </source>
</evidence>
<gene>
    <name evidence="2" type="ORF">PCOR1329_LOCUS61392</name>
</gene>
<reference evidence="2" key="1">
    <citation type="submission" date="2023-10" db="EMBL/GenBank/DDBJ databases">
        <authorList>
            <person name="Chen Y."/>
            <person name="Shah S."/>
            <person name="Dougan E. K."/>
            <person name="Thang M."/>
            <person name="Chan C."/>
        </authorList>
    </citation>
    <scope>NUCLEOTIDE SEQUENCE [LARGE SCALE GENOMIC DNA]</scope>
</reference>
<name>A0ABN9VUP0_9DINO</name>
<evidence type="ECO:0000313" key="2">
    <source>
        <dbReference type="EMBL" id="CAK0877284.1"/>
    </source>
</evidence>